<evidence type="ECO:0000259" key="6">
    <source>
        <dbReference type="PROSITE" id="PS50042"/>
    </source>
</evidence>
<dbReference type="PANTHER" id="PTHR14226">
    <property type="entry name" value="NEUROPATHY TARGET ESTERASE/SWISS CHEESE D.MELANOGASTER"/>
    <property type="match status" value="1"/>
</dbReference>
<organism evidence="8 9">
    <name type="scientific">Legionella maceachernii</name>
    <dbReference type="NCBI Taxonomy" id="466"/>
    <lineage>
        <taxon>Bacteria</taxon>
        <taxon>Pseudomonadati</taxon>
        <taxon>Pseudomonadota</taxon>
        <taxon>Gammaproteobacteria</taxon>
        <taxon>Legionellales</taxon>
        <taxon>Legionellaceae</taxon>
        <taxon>Legionella</taxon>
    </lineage>
</organism>
<feature type="domain" description="Cyclic nucleotide-binding" evidence="6">
    <location>
        <begin position="13"/>
        <end position="133"/>
    </location>
</feature>
<feature type="active site" description="Proton acceptor" evidence="5">
    <location>
        <position position="459"/>
    </location>
</feature>
<protein>
    <submittedName>
        <fullName evidence="8">Patatin-like phospholipase</fullName>
    </submittedName>
</protein>
<dbReference type="STRING" id="466.Lmac_2516"/>
<feature type="short sequence motif" description="GXGXXG" evidence="5">
    <location>
        <begin position="313"/>
        <end position="318"/>
    </location>
</feature>
<keyword evidence="3 5" id="KW-0442">Lipid degradation</keyword>
<dbReference type="CDD" id="cd07205">
    <property type="entry name" value="Pat_PNPLA6_PNPLA7_NTE1_like"/>
    <property type="match status" value="1"/>
</dbReference>
<feature type="active site" description="Nucleophile" evidence="5">
    <location>
        <position position="342"/>
    </location>
</feature>
<dbReference type="Pfam" id="PF00027">
    <property type="entry name" value="cNMP_binding"/>
    <property type="match status" value="1"/>
</dbReference>
<proteinExistence type="inferred from homology"/>
<dbReference type="AlphaFoldDB" id="A0A0W0VWU1"/>
<keyword evidence="9" id="KW-1185">Reference proteome</keyword>
<feature type="short sequence motif" description="DGA/G" evidence="5">
    <location>
        <begin position="459"/>
        <end position="461"/>
    </location>
</feature>
<dbReference type="GO" id="GO:0016042">
    <property type="term" value="P:lipid catabolic process"/>
    <property type="evidence" value="ECO:0007669"/>
    <property type="project" value="UniProtKB-UniRule"/>
</dbReference>
<dbReference type="PROSITE" id="PS51635">
    <property type="entry name" value="PNPLA"/>
    <property type="match status" value="1"/>
</dbReference>
<dbReference type="PANTHER" id="PTHR14226:SF29">
    <property type="entry name" value="NEUROPATHY TARGET ESTERASE SWS"/>
    <property type="match status" value="1"/>
</dbReference>
<dbReference type="PATRIC" id="fig|466.6.peg.2683"/>
<dbReference type="InterPro" id="IPR000595">
    <property type="entry name" value="cNMP-bd_dom"/>
</dbReference>
<dbReference type="InterPro" id="IPR016035">
    <property type="entry name" value="Acyl_Trfase/lysoPLipase"/>
</dbReference>
<evidence type="ECO:0000259" key="7">
    <source>
        <dbReference type="PROSITE" id="PS51635"/>
    </source>
</evidence>
<name>A0A0W0VWU1_9GAMM</name>
<evidence type="ECO:0000256" key="3">
    <source>
        <dbReference type="ARBA" id="ARBA00022963"/>
    </source>
</evidence>
<dbReference type="InterPro" id="IPR014710">
    <property type="entry name" value="RmlC-like_jellyroll"/>
</dbReference>
<dbReference type="OrthoDB" id="5290098at2"/>
<dbReference type="InterPro" id="IPR050301">
    <property type="entry name" value="NTE"/>
</dbReference>
<accession>A0A0W0VWU1</accession>
<dbReference type="InterPro" id="IPR018490">
    <property type="entry name" value="cNMP-bd_dom_sf"/>
</dbReference>
<dbReference type="EMBL" id="LNYL01000050">
    <property type="protein sequence ID" value="KTD24429.1"/>
    <property type="molecule type" value="Genomic_DNA"/>
</dbReference>
<dbReference type="PROSITE" id="PS50042">
    <property type="entry name" value="CNMP_BINDING_3"/>
    <property type="match status" value="1"/>
</dbReference>
<comment type="caution">
    <text evidence="8">The sequence shown here is derived from an EMBL/GenBank/DDBJ whole genome shotgun (WGS) entry which is preliminary data.</text>
</comment>
<gene>
    <name evidence="8" type="ORF">Lmac_2516</name>
</gene>
<dbReference type="Proteomes" id="UP000054908">
    <property type="component" value="Unassembled WGS sequence"/>
</dbReference>
<dbReference type="SUPFAM" id="SSF51206">
    <property type="entry name" value="cAMP-binding domain-like"/>
    <property type="match status" value="1"/>
</dbReference>
<dbReference type="SUPFAM" id="SSF52151">
    <property type="entry name" value="FabD/lysophospholipase-like"/>
    <property type="match status" value="1"/>
</dbReference>
<dbReference type="Gene3D" id="2.60.120.10">
    <property type="entry name" value="Jelly Rolls"/>
    <property type="match status" value="1"/>
</dbReference>
<evidence type="ECO:0000256" key="5">
    <source>
        <dbReference type="PROSITE-ProRule" id="PRU01161"/>
    </source>
</evidence>
<evidence type="ECO:0000256" key="2">
    <source>
        <dbReference type="ARBA" id="ARBA00022801"/>
    </source>
</evidence>
<dbReference type="CDD" id="cd00038">
    <property type="entry name" value="CAP_ED"/>
    <property type="match status" value="1"/>
</dbReference>
<keyword evidence="2 5" id="KW-0378">Hydrolase</keyword>
<feature type="domain" description="PNPLA" evidence="7">
    <location>
        <begin position="309"/>
        <end position="472"/>
    </location>
</feature>
<evidence type="ECO:0000313" key="8">
    <source>
        <dbReference type="EMBL" id="KTD24429.1"/>
    </source>
</evidence>
<dbReference type="Pfam" id="PF01734">
    <property type="entry name" value="Patatin"/>
    <property type="match status" value="1"/>
</dbReference>
<evidence type="ECO:0000256" key="4">
    <source>
        <dbReference type="ARBA" id="ARBA00023098"/>
    </source>
</evidence>
<keyword evidence="4 5" id="KW-0443">Lipid metabolism</keyword>
<evidence type="ECO:0000256" key="1">
    <source>
        <dbReference type="ARBA" id="ARBA00006636"/>
    </source>
</evidence>
<dbReference type="GO" id="GO:0004622">
    <property type="term" value="F:phosphatidylcholine lysophospholipase activity"/>
    <property type="evidence" value="ECO:0007669"/>
    <property type="project" value="UniProtKB-ARBA"/>
</dbReference>
<comment type="similarity">
    <text evidence="1">Belongs to the NTE family.</text>
</comment>
<feature type="short sequence motif" description="GXSXG" evidence="5">
    <location>
        <begin position="340"/>
        <end position="344"/>
    </location>
</feature>
<dbReference type="SMART" id="SM00100">
    <property type="entry name" value="cNMP"/>
    <property type="match status" value="1"/>
</dbReference>
<evidence type="ECO:0000313" key="9">
    <source>
        <dbReference type="Proteomes" id="UP000054908"/>
    </source>
</evidence>
<dbReference type="RefSeq" id="WP_058453214.1">
    <property type="nucleotide sequence ID" value="NZ_CAAAIB010000007.1"/>
</dbReference>
<reference evidence="8 9" key="1">
    <citation type="submission" date="2015-11" db="EMBL/GenBank/DDBJ databases">
        <title>Genomic analysis of 38 Legionella species identifies large and diverse effector repertoires.</title>
        <authorList>
            <person name="Burstein D."/>
            <person name="Amaro F."/>
            <person name="Zusman T."/>
            <person name="Lifshitz Z."/>
            <person name="Cohen O."/>
            <person name="Gilbert J.A."/>
            <person name="Pupko T."/>
            <person name="Shuman H.A."/>
            <person name="Segal G."/>
        </authorList>
    </citation>
    <scope>NUCLEOTIDE SEQUENCE [LARGE SCALE GENOMIC DNA]</scope>
    <source>
        <strain evidence="8 9">PX-1-G2-E2</strain>
    </source>
</reference>
<dbReference type="Gene3D" id="3.40.1090.10">
    <property type="entry name" value="Cytosolic phospholipase A2 catalytic domain"/>
    <property type="match status" value="2"/>
</dbReference>
<sequence>MIEFIDTLRKSAVFSCLQENELQDLVSKFEFIHLKAGEILFSRGDKPDYIYLVVTGNVSSYFMNKNNQPEIIGSIEQGQIVGEAGVLSGEPRMLTVKATAPSELARLPAEQFNALCSNNPVILQETTKIVIKRSQRTMNHIADESAQQWHILIPVNPYIFIQQFCVRLKNNLMKYPNIFFFESNDLEAIKKEIASLDEHKNRVILVITSAEILSELIHLNKIKTIYLLADNQMAASIDSKILEVINNKKSEIYVKSELILLHPDQIERPINTGTWLEKASFSFHYQIKQNRDADYQRLLRFMNGTATVLVLGGGGAKGWFHVGLIKALTEKEIEIDGIGGVSAGAIIGACYLIDPEIKQIVDKLKQITRAFYRITKLTNLTWPLVSLFKPSNAMASLQAIFHDIRIEDLWRPFFCVTANLSLCCESVHYQGELAPLIMASNSIPGVLPPFILNGQLHYDGGLINNLPIDVMRNRIGNQNRIIASSLSTSGTDNTLYQLPQKINLIQFLMARFGKSTKNYPIIWDSFIKAFLLGSSLKEKQNSEYANCLINPDLSNFSIYYLSREQEQRLLQLGYEEGLRLIERM</sequence>
<dbReference type="InterPro" id="IPR002641">
    <property type="entry name" value="PNPLA_dom"/>
</dbReference>